<keyword evidence="1" id="KW-1133">Transmembrane helix</keyword>
<dbReference type="Proteomes" id="UP001432027">
    <property type="component" value="Unassembled WGS sequence"/>
</dbReference>
<keyword evidence="1" id="KW-0812">Transmembrane</keyword>
<keyword evidence="1" id="KW-0472">Membrane</keyword>
<dbReference type="InterPro" id="IPR019422">
    <property type="entry name" value="7TM_GPCR_serpentine_rcpt_Srh"/>
</dbReference>
<keyword evidence="3" id="KW-1185">Reference proteome</keyword>
<dbReference type="EMBL" id="BTSX01000001">
    <property type="protein sequence ID" value="GMS80998.1"/>
    <property type="molecule type" value="Genomic_DNA"/>
</dbReference>
<dbReference type="AlphaFoldDB" id="A0AAV5SK05"/>
<sequence>FRFSKIFLTFSSILIALLCTVIVRTTPSIVKDYAKLILLLIYVTTQFDIYTHLIFAPQYIMPEFCIYRMSPLINLPLNPGWGFIIWVTLVALNAPLYGACFIHRHQIIVPASSLLKLHSYVHCALLIVIATPCLTYGYSYYLIFSENMHLVNSFYLYSL</sequence>
<evidence type="ECO:0000256" key="1">
    <source>
        <dbReference type="SAM" id="Phobius"/>
    </source>
</evidence>
<reference evidence="2" key="1">
    <citation type="submission" date="2023-10" db="EMBL/GenBank/DDBJ databases">
        <title>Genome assembly of Pristionchus species.</title>
        <authorList>
            <person name="Yoshida K."/>
            <person name="Sommer R.J."/>
        </authorList>
    </citation>
    <scope>NUCLEOTIDE SEQUENCE</scope>
    <source>
        <strain evidence="2">RS0144</strain>
    </source>
</reference>
<feature type="non-terminal residue" evidence="2">
    <location>
        <position position="1"/>
    </location>
</feature>
<evidence type="ECO:0000313" key="3">
    <source>
        <dbReference type="Proteomes" id="UP001432027"/>
    </source>
</evidence>
<comment type="caution">
    <text evidence="2">The sequence shown here is derived from an EMBL/GenBank/DDBJ whole genome shotgun (WGS) entry which is preliminary data.</text>
</comment>
<protein>
    <recommendedName>
        <fullName evidence="4">G protein-coupled receptor</fullName>
    </recommendedName>
</protein>
<feature type="transmembrane region" description="Helical" evidence="1">
    <location>
        <begin position="123"/>
        <end position="143"/>
    </location>
</feature>
<name>A0AAV5SK05_9BILA</name>
<feature type="transmembrane region" description="Helical" evidence="1">
    <location>
        <begin position="80"/>
        <end position="102"/>
    </location>
</feature>
<organism evidence="2 3">
    <name type="scientific">Pristionchus entomophagus</name>
    <dbReference type="NCBI Taxonomy" id="358040"/>
    <lineage>
        <taxon>Eukaryota</taxon>
        <taxon>Metazoa</taxon>
        <taxon>Ecdysozoa</taxon>
        <taxon>Nematoda</taxon>
        <taxon>Chromadorea</taxon>
        <taxon>Rhabditida</taxon>
        <taxon>Rhabditina</taxon>
        <taxon>Diplogasteromorpha</taxon>
        <taxon>Diplogasteroidea</taxon>
        <taxon>Neodiplogasteridae</taxon>
        <taxon>Pristionchus</taxon>
    </lineage>
</organism>
<evidence type="ECO:0008006" key="4">
    <source>
        <dbReference type="Google" id="ProtNLM"/>
    </source>
</evidence>
<dbReference type="Pfam" id="PF10318">
    <property type="entry name" value="7TM_GPCR_Srh"/>
    <property type="match status" value="1"/>
</dbReference>
<gene>
    <name evidence="2" type="ORF">PENTCL1PPCAC_3173</name>
</gene>
<proteinExistence type="predicted"/>
<accession>A0AAV5SK05</accession>
<feature type="transmembrane region" description="Helical" evidence="1">
    <location>
        <begin position="6"/>
        <end position="24"/>
    </location>
</feature>
<evidence type="ECO:0000313" key="2">
    <source>
        <dbReference type="EMBL" id="GMS80998.1"/>
    </source>
</evidence>
<feature type="transmembrane region" description="Helical" evidence="1">
    <location>
        <begin position="36"/>
        <end position="60"/>
    </location>
</feature>